<proteinExistence type="predicted"/>
<reference evidence="1" key="1">
    <citation type="submission" date="2014-11" db="EMBL/GenBank/DDBJ databases">
        <authorList>
            <person name="Amaro Gonzalez C."/>
        </authorList>
    </citation>
    <scope>NUCLEOTIDE SEQUENCE</scope>
</reference>
<reference evidence="1" key="2">
    <citation type="journal article" date="2015" name="Fish Shellfish Immunol.">
        <title>Early steps in the European eel (Anguilla anguilla)-Vibrio vulnificus interaction in the gills: Role of the RtxA13 toxin.</title>
        <authorList>
            <person name="Callol A."/>
            <person name="Pajuelo D."/>
            <person name="Ebbesson L."/>
            <person name="Teles M."/>
            <person name="MacKenzie S."/>
            <person name="Amaro C."/>
        </authorList>
    </citation>
    <scope>NUCLEOTIDE SEQUENCE</scope>
</reference>
<dbReference type="AlphaFoldDB" id="A0A0E9UUC1"/>
<protein>
    <submittedName>
        <fullName evidence="1">Uncharacterized protein</fullName>
    </submittedName>
</protein>
<accession>A0A0E9UUC1</accession>
<organism evidence="1">
    <name type="scientific">Anguilla anguilla</name>
    <name type="common">European freshwater eel</name>
    <name type="synonym">Muraena anguilla</name>
    <dbReference type="NCBI Taxonomy" id="7936"/>
    <lineage>
        <taxon>Eukaryota</taxon>
        <taxon>Metazoa</taxon>
        <taxon>Chordata</taxon>
        <taxon>Craniata</taxon>
        <taxon>Vertebrata</taxon>
        <taxon>Euteleostomi</taxon>
        <taxon>Actinopterygii</taxon>
        <taxon>Neopterygii</taxon>
        <taxon>Teleostei</taxon>
        <taxon>Anguilliformes</taxon>
        <taxon>Anguillidae</taxon>
        <taxon>Anguilla</taxon>
    </lineage>
</organism>
<sequence>MPTVGQALRPVSVPKLTNALVAEWKRIPTAMFQNLLKSFPRRVEGDQNPY</sequence>
<dbReference type="EMBL" id="GBXM01039103">
    <property type="protein sequence ID" value="JAH69474.1"/>
    <property type="molecule type" value="Transcribed_RNA"/>
</dbReference>
<evidence type="ECO:0000313" key="1">
    <source>
        <dbReference type="EMBL" id="JAH69474.1"/>
    </source>
</evidence>
<name>A0A0E9UUC1_ANGAN</name>